<comment type="caution">
    <text evidence="3">The sequence shown here is derived from an EMBL/GenBank/DDBJ whole genome shotgun (WGS) entry which is preliminary data.</text>
</comment>
<dbReference type="GO" id="GO:0019748">
    <property type="term" value="P:secondary metabolic process"/>
    <property type="evidence" value="ECO:0007669"/>
    <property type="project" value="TreeGrafter"/>
</dbReference>
<dbReference type="GO" id="GO:0005737">
    <property type="term" value="C:cytoplasm"/>
    <property type="evidence" value="ECO:0007669"/>
    <property type="project" value="TreeGrafter"/>
</dbReference>
<dbReference type="InParanoid" id="A0A263CX23"/>
<dbReference type="GO" id="GO:0016831">
    <property type="term" value="F:carboxy-lyase activity"/>
    <property type="evidence" value="ECO:0007669"/>
    <property type="project" value="InterPro"/>
</dbReference>
<dbReference type="CDD" id="cd01292">
    <property type="entry name" value="metallo-dependent_hydrolases"/>
    <property type="match status" value="1"/>
</dbReference>
<dbReference type="InterPro" id="IPR032465">
    <property type="entry name" value="ACMSD"/>
</dbReference>
<dbReference type="EMBL" id="NKYE01000028">
    <property type="protein sequence ID" value="OZM69977.1"/>
    <property type="molecule type" value="Genomic_DNA"/>
</dbReference>
<dbReference type="SUPFAM" id="SSF51556">
    <property type="entry name" value="Metallo-dependent hydrolases"/>
    <property type="match status" value="1"/>
</dbReference>
<dbReference type="RefSeq" id="WP_094866200.1">
    <property type="nucleotide sequence ID" value="NZ_NKYE01000028.1"/>
</dbReference>
<dbReference type="InterPro" id="IPR032466">
    <property type="entry name" value="Metal_Hydrolase"/>
</dbReference>
<dbReference type="PANTHER" id="PTHR21240:SF28">
    <property type="entry name" value="ISO-OROTATE DECARBOXYLASE (EUROFUNG)"/>
    <property type="match status" value="1"/>
</dbReference>
<feature type="domain" description="Amidohydrolase-related" evidence="2">
    <location>
        <begin position="22"/>
        <end position="296"/>
    </location>
</feature>
<dbReference type="OrthoDB" id="5172791at2"/>
<dbReference type="InterPro" id="IPR006680">
    <property type="entry name" value="Amidohydro-rel"/>
</dbReference>
<dbReference type="AlphaFoldDB" id="A0A263CX23"/>
<proteinExistence type="predicted"/>
<evidence type="ECO:0000313" key="3">
    <source>
        <dbReference type="EMBL" id="OZM69977.1"/>
    </source>
</evidence>
<keyword evidence="4" id="KW-1185">Reference proteome</keyword>
<dbReference type="Proteomes" id="UP000242444">
    <property type="component" value="Unassembled WGS sequence"/>
</dbReference>
<dbReference type="GO" id="GO:0016787">
    <property type="term" value="F:hydrolase activity"/>
    <property type="evidence" value="ECO:0007669"/>
    <property type="project" value="UniProtKB-KW"/>
</dbReference>
<sequence>MGPASDAEIADWVRSLGLDGLVDIHVHFLPESMLRKVWAYFDRAGEHYGMDWPIHYRTPEPERVRALRSFGVARYAPLVYPHKPGMAAWLNGWVREFAEATPEAVPTATLYPEAEAVSYVEDALSTGVRCFKAHVQVGGYDPRDPLLDGAWGAIAESGVPVVVHCGHGPLRGEHTGLDVFDEVLRRHPRLTAVLAHAGMPEYRLALDLAARYPRVHLDTTMVGVPFTERMMALPPDWPALLVPLADRIVFGTDFPNIPYSYATQLRAIASWAVADDRLGTPFLRRVLRDTPTALLGG</sequence>
<keyword evidence="1" id="KW-0456">Lyase</keyword>
<evidence type="ECO:0000256" key="1">
    <source>
        <dbReference type="ARBA" id="ARBA00023239"/>
    </source>
</evidence>
<dbReference type="PANTHER" id="PTHR21240">
    <property type="entry name" value="2-AMINO-3-CARBOXYLMUCONATE-6-SEMIALDEHYDE DECARBOXYLASE"/>
    <property type="match status" value="1"/>
</dbReference>
<dbReference type="Gene3D" id="3.20.20.140">
    <property type="entry name" value="Metal-dependent hydrolases"/>
    <property type="match status" value="1"/>
</dbReference>
<protein>
    <submittedName>
        <fullName evidence="3">Hydrolase</fullName>
    </submittedName>
</protein>
<gene>
    <name evidence="3" type="ORF">CFN78_27630</name>
</gene>
<dbReference type="Pfam" id="PF04909">
    <property type="entry name" value="Amidohydro_2"/>
    <property type="match status" value="1"/>
</dbReference>
<name>A0A263CX23_9PSEU</name>
<organism evidence="3 4">
    <name type="scientific">Amycolatopsis antarctica</name>
    <dbReference type="NCBI Taxonomy" id="1854586"/>
    <lineage>
        <taxon>Bacteria</taxon>
        <taxon>Bacillati</taxon>
        <taxon>Actinomycetota</taxon>
        <taxon>Actinomycetes</taxon>
        <taxon>Pseudonocardiales</taxon>
        <taxon>Pseudonocardiaceae</taxon>
        <taxon>Amycolatopsis</taxon>
    </lineage>
</organism>
<keyword evidence="3" id="KW-0378">Hydrolase</keyword>
<evidence type="ECO:0000313" key="4">
    <source>
        <dbReference type="Proteomes" id="UP000242444"/>
    </source>
</evidence>
<accession>A0A263CX23</accession>
<evidence type="ECO:0000259" key="2">
    <source>
        <dbReference type="Pfam" id="PF04909"/>
    </source>
</evidence>
<reference evidence="3 4" key="1">
    <citation type="submission" date="2017-07" db="EMBL/GenBank/DDBJ databases">
        <title>Amycolatopsis antarcticus sp. nov., isolated from the surface of an Antarcticus brown macroalga.</title>
        <authorList>
            <person name="Wang J."/>
            <person name="Leiva S."/>
            <person name="Huang J."/>
            <person name="Huang Y."/>
        </authorList>
    </citation>
    <scope>NUCLEOTIDE SEQUENCE [LARGE SCALE GENOMIC DNA]</scope>
    <source>
        <strain evidence="3 4">AU-G6</strain>
    </source>
</reference>